<evidence type="ECO:0000313" key="1">
    <source>
        <dbReference type="EMBL" id="OTP79211.1"/>
    </source>
</evidence>
<dbReference type="AlphaFoldDB" id="A0A242N6E2"/>
<protein>
    <submittedName>
        <fullName evidence="1">T1SS secreted agglutinin RTX</fullName>
    </submittedName>
</protein>
<dbReference type="Gene3D" id="2.60.40.10">
    <property type="entry name" value="Immunoglobulins"/>
    <property type="match status" value="1"/>
</dbReference>
<proteinExistence type="predicted"/>
<gene>
    <name evidence="1" type="ORF">PAMC26577_02290</name>
</gene>
<evidence type="ECO:0000313" key="2">
    <source>
        <dbReference type="Proteomes" id="UP000195221"/>
    </source>
</evidence>
<dbReference type="Proteomes" id="UP000195221">
    <property type="component" value="Unassembled WGS sequence"/>
</dbReference>
<accession>A0A242N6E2</accession>
<name>A0A242N6E2_CABSO</name>
<dbReference type="InterPro" id="IPR013783">
    <property type="entry name" value="Ig-like_fold"/>
</dbReference>
<organism evidence="1 2">
    <name type="scientific">Caballeronia sordidicola</name>
    <name type="common">Burkholderia sordidicola</name>
    <dbReference type="NCBI Taxonomy" id="196367"/>
    <lineage>
        <taxon>Bacteria</taxon>
        <taxon>Pseudomonadati</taxon>
        <taxon>Pseudomonadota</taxon>
        <taxon>Betaproteobacteria</taxon>
        <taxon>Burkholderiales</taxon>
        <taxon>Burkholderiaceae</taxon>
        <taxon>Caballeronia</taxon>
    </lineage>
</organism>
<comment type="caution">
    <text evidence="1">The sequence shown here is derived from an EMBL/GenBank/DDBJ whole genome shotgun (WGS) entry which is preliminary data.</text>
</comment>
<sequence>MIGFGHASDVVFILDGKSQIGSTIVHADGTWVFTTPALLNGRHDFSVGVIDPVNGGTLTSNHLAVHVLADAHPAPTTVATITSALDEFIDPAGNHHDNVIQNGGKTFDTSPKLLGTLNVALNAGETLVVYRDGVKLGLADVSGLDWSFQDMGVAVGEHTYRACVESATGAQGADSASFGIVEAVPYSLDKFPMLLTDHFLIFDTLGISRMTSDGEPVSFDLLEGVKLLEANGMTVKSYTDKDGFISIEVDWMSYLKAHPDPYPAFDFVAHRHIANDKGGLDLYDLVGTPLLTPFGNMLDTWIPMPAVIDGRLQPATPPAATFITGIYDTFTDESGNTVQSFIPDGGATGNSTHKIVLTFSEPLAQSWLPDSWQVYRDGVPLLSIGHLRDGGYDRATNTAWIIDTDVPPGPHVYTAQIQRKYGDQGAMSESYHIVEPSFAPLAVSTITSALDEFVDPNGNHHDTTIQNGGKTSDISPRLHGMLSAALHEGEVLAVYRDGQKIGTASVTGLDWSYQDDGLTSGEHVYTASVISELGVQGVHSGEFVITETAGTNSGSFQFLATEDFLIFDTRFAARATTDGKAISVDLLEGVRMLEKAGMTVKSYTDDGGMVSIEVDWIAYVKAHPNASFDLLLHRHIGNDEGGVNYYNPIAVPDFSILLNLLGRWEPAYFVQDAGGQSPTPAAAVEITGVFDSYVDSGGHTQLSLVPMGGTSAEASHRIEGTLSEPMSKWSDSLVIYRDGEKLTGDTHAFNSSANHSNTTWWIVDNDVPPGPHVYTARVEREFEAQGPWSQSYGIQAPVHEPTQESSTARMLMNDHLLIIDTGILNHPSADGSVASMQMKAELTSAGAAVAVFQAAVDENGKASFEADWARLIATNPNATLTIFAHDNIDQSDQVVDKHLIGTLAGQIGHWVTATPDGESAVFFSAADRSTHIHGKAGINTITIADDHQLIDLTSLTGKTVGSTVTGIERIDLGGQNNTLKISMIDVLNLGETDLFRADGKQQFMVNGKAADAVELSNTRVAGIADGDWERQGKATIGGVAYDVFEHSTAHVELMVQQGVQLSMH</sequence>
<dbReference type="EMBL" id="NBTZ01000014">
    <property type="protein sequence ID" value="OTP79211.1"/>
    <property type="molecule type" value="Genomic_DNA"/>
</dbReference>
<dbReference type="Gene3D" id="3.30.420.430">
    <property type="match status" value="1"/>
</dbReference>
<reference evidence="1 2" key="1">
    <citation type="submission" date="2017-03" db="EMBL/GenBank/DDBJ databases">
        <title>Genome analysis of strain PAMC 26577.</title>
        <authorList>
            <person name="Oh H.-M."/>
            <person name="Yang J.-A."/>
        </authorList>
    </citation>
    <scope>NUCLEOTIDE SEQUENCE [LARGE SCALE GENOMIC DNA]</scope>
    <source>
        <strain evidence="1 2">PAMC 26577</strain>
    </source>
</reference>